<dbReference type="InterPro" id="IPR022742">
    <property type="entry name" value="Hydrolase_4"/>
</dbReference>
<gene>
    <name evidence="2" type="ORF">SAMN04488045_2620</name>
</gene>
<evidence type="ECO:0000313" key="2">
    <source>
        <dbReference type="EMBL" id="SEG39242.1"/>
    </source>
</evidence>
<dbReference type="SUPFAM" id="SSF53474">
    <property type="entry name" value="alpha/beta-Hydrolases"/>
    <property type="match status" value="1"/>
</dbReference>
<dbReference type="Gene3D" id="3.40.50.1820">
    <property type="entry name" value="alpha/beta hydrolase"/>
    <property type="match status" value="1"/>
</dbReference>
<accession>A0A1H5ZSU4</accession>
<dbReference type="Proteomes" id="UP000236752">
    <property type="component" value="Unassembled WGS sequence"/>
</dbReference>
<sequence>MSDRFDPAALADGVDAYLATSEAQVAGLDARVAKRVVWSGAPEDQTDWAVVYLHGFSATSEEIRPVPDKVAEALGANLYFARFTGHGLDGEALGQASLDRWLQDMDEALAIGRAIGRRVLLIGTSTGATLATLAAMRGLPMDGVAGFAFVSPNFGLRPKITKLLDWPKVDVWGPYVAGKERGFQPQNADHAAFWTTQYPFKAVLPMAEAVRGVWAGDLGALMLPALMVYSPDDRIVSPAKTEKLAEKWGGVVELCPIAQQDGMEPDAHVIAGDILSPGITGMAAEKIVAWVRALPA</sequence>
<dbReference type="RefSeq" id="WP_160006871.1">
    <property type="nucleotide sequence ID" value="NZ_FNUZ01000004.1"/>
</dbReference>
<keyword evidence="3" id="KW-1185">Reference proteome</keyword>
<reference evidence="2 3" key="1">
    <citation type="submission" date="2016-10" db="EMBL/GenBank/DDBJ databases">
        <authorList>
            <person name="de Groot N.N."/>
        </authorList>
    </citation>
    <scope>NUCLEOTIDE SEQUENCE [LARGE SCALE GENOMIC DNA]</scope>
    <source>
        <strain evidence="2 3">DSM 26915</strain>
    </source>
</reference>
<name>A0A1H5ZSU4_9RHOB</name>
<dbReference type="InterPro" id="IPR029058">
    <property type="entry name" value="AB_hydrolase_fold"/>
</dbReference>
<evidence type="ECO:0000259" key="1">
    <source>
        <dbReference type="Pfam" id="PF12146"/>
    </source>
</evidence>
<proteinExistence type="predicted"/>
<organism evidence="2 3">
    <name type="scientific">Thalassococcus halodurans</name>
    <dbReference type="NCBI Taxonomy" id="373675"/>
    <lineage>
        <taxon>Bacteria</taxon>
        <taxon>Pseudomonadati</taxon>
        <taxon>Pseudomonadota</taxon>
        <taxon>Alphaproteobacteria</taxon>
        <taxon>Rhodobacterales</taxon>
        <taxon>Roseobacteraceae</taxon>
        <taxon>Thalassococcus</taxon>
    </lineage>
</organism>
<protein>
    <submittedName>
        <fullName evidence="2">Esterase/lipase</fullName>
    </submittedName>
</protein>
<dbReference type="EMBL" id="FNUZ01000004">
    <property type="protein sequence ID" value="SEG39242.1"/>
    <property type="molecule type" value="Genomic_DNA"/>
</dbReference>
<dbReference type="OrthoDB" id="5416147at2"/>
<feature type="domain" description="Serine aminopeptidase S33" evidence="1">
    <location>
        <begin position="45"/>
        <end position="249"/>
    </location>
</feature>
<dbReference type="Pfam" id="PF12146">
    <property type="entry name" value="Hydrolase_4"/>
    <property type="match status" value="1"/>
</dbReference>
<dbReference type="AlphaFoldDB" id="A0A1H5ZSU4"/>
<evidence type="ECO:0000313" key="3">
    <source>
        <dbReference type="Proteomes" id="UP000236752"/>
    </source>
</evidence>